<evidence type="ECO:0000313" key="1">
    <source>
        <dbReference type="EMBL" id="RML46370.1"/>
    </source>
</evidence>
<organism evidence="1 2">
    <name type="scientific">Pseudomonas syringae pv. maculicola</name>
    <dbReference type="NCBI Taxonomy" id="59511"/>
    <lineage>
        <taxon>Bacteria</taxon>
        <taxon>Pseudomonadati</taxon>
        <taxon>Pseudomonadota</taxon>
        <taxon>Gammaproteobacteria</taxon>
        <taxon>Pseudomonadales</taxon>
        <taxon>Pseudomonadaceae</taxon>
        <taxon>Pseudomonas</taxon>
    </lineage>
</organism>
<dbReference type="Proteomes" id="UP000282378">
    <property type="component" value="Unassembled WGS sequence"/>
</dbReference>
<protein>
    <submittedName>
        <fullName evidence="1">Uncharacterized protein</fullName>
    </submittedName>
</protein>
<reference evidence="1 2" key="1">
    <citation type="submission" date="2018-08" db="EMBL/GenBank/DDBJ databases">
        <title>Recombination of ecologically and evolutionarily significant loci maintains genetic cohesion in the Pseudomonas syringae species complex.</title>
        <authorList>
            <person name="Dillon M."/>
            <person name="Thakur S."/>
            <person name="Almeida R.N.D."/>
            <person name="Weir B.S."/>
            <person name="Guttman D.S."/>
        </authorList>
    </citation>
    <scope>NUCLEOTIDE SEQUENCE [LARGE SCALE GENOMIC DNA]</scope>
    <source>
        <strain evidence="1 2">88_10</strain>
    </source>
</reference>
<comment type="caution">
    <text evidence="1">The sequence shown here is derived from an EMBL/GenBank/DDBJ whole genome shotgun (WGS) entry which is preliminary data.</text>
</comment>
<dbReference type="EMBL" id="RBNL01003687">
    <property type="protein sequence ID" value="RML46370.1"/>
    <property type="molecule type" value="Genomic_DNA"/>
</dbReference>
<dbReference type="AlphaFoldDB" id="A0A3M2W4K8"/>
<feature type="non-terminal residue" evidence="1">
    <location>
        <position position="1"/>
    </location>
</feature>
<name>A0A3M2W4K8_PSEYM</name>
<proteinExistence type="predicted"/>
<evidence type="ECO:0000313" key="2">
    <source>
        <dbReference type="Proteomes" id="UP000282378"/>
    </source>
</evidence>
<gene>
    <name evidence="1" type="ORF">APX70_03043</name>
</gene>
<accession>A0A3M2W4K8</accession>
<sequence length="51" mass="5715">GGTLFDVFTVGFKHSINPHQWSQMGVRDAHPEIVRTHARLIEPCWQGVGDS</sequence>